<evidence type="ECO:0000313" key="2">
    <source>
        <dbReference type="EMBL" id="KAK7368481.1"/>
    </source>
</evidence>
<reference evidence="2 3" key="1">
    <citation type="submission" date="2024-01" db="EMBL/GenBank/DDBJ databases">
        <title>The genomes of 5 underutilized Papilionoideae crops provide insights into root nodulation and disease resistanc.</title>
        <authorList>
            <person name="Jiang F."/>
        </authorList>
    </citation>
    <scope>NUCLEOTIDE SEQUENCE [LARGE SCALE GENOMIC DNA]</scope>
    <source>
        <strain evidence="2">JINMINGXINNONG_FW02</strain>
        <tissue evidence="2">Leaves</tissue>
    </source>
</reference>
<proteinExistence type="predicted"/>
<comment type="caution">
    <text evidence="2">The sequence shown here is derived from an EMBL/GenBank/DDBJ whole genome shotgun (WGS) entry which is preliminary data.</text>
</comment>
<protein>
    <submittedName>
        <fullName evidence="2">Uncharacterized protein</fullName>
    </submittedName>
</protein>
<feature type="compositionally biased region" description="Polar residues" evidence="1">
    <location>
        <begin position="67"/>
        <end position="88"/>
    </location>
</feature>
<dbReference type="Proteomes" id="UP001374584">
    <property type="component" value="Unassembled WGS sequence"/>
</dbReference>
<feature type="region of interest" description="Disordered" evidence="1">
    <location>
        <begin position="1"/>
        <end position="96"/>
    </location>
</feature>
<sequence length="170" mass="19269">MAAQQRSPSEDDSHTIIARAREASTGKAPYPYNCLPPTLRHPFKVEEPREQSPDQTADKGDERNRESTGQGSTSGDSWNNWSKKSPSQHIMGDRPAHLARIKGDLVVTKLKSEQRAIERSRGSRKIGHECPEVVIDNIVEHEKMSQLKHLKDDIEESFDNDVEDKHVFFV</sequence>
<evidence type="ECO:0000256" key="1">
    <source>
        <dbReference type="SAM" id="MobiDB-lite"/>
    </source>
</evidence>
<organism evidence="2 3">
    <name type="scientific">Phaseolus coccineus</name>
    <name type="common">Scarlet runner bean</name>
    <name type="synonym">Phaseolus multiflorus</name>
    <dbReference type="NCBI Taxonomy" id="3886"/>
    <lineage>
        <taxon>Eukaryota</taxon>
        <taxon>Viridiplantae</taxon>
        <taxon>Streptophyta</taxon>
        <taxon>Embryophyta</taxon>
        <taxon>Tracheophyta</taxon>
        <taxon>Spermatophyta</taxon>
        <taxon>Magnoliopsida</taxon>
        <taxon>eudicotyledons</taxon>
        <taxon>Gunneridae</taxon>
        <taxon>Pentapetalae</taxon>
        <taxon>rosids</taxon>
        <taxon>fabids</taxon>
        <taxon>Fabales</taxon>
        <taxon>Fabaceae</taxon>
        <taxon>Papilionoideae</taxon>
        <taxon>50 kb inversion clade</taxon>
        <taxon>NPAAA clade</taxon>
        <taxon>indigoferoid/millettioid clade</taxon>
        <taxon>Phaseoleae</taxon>
        <taxon>Phaseolus</taxon>
    </lineage>
</organism>
<feature type="compositionally biased region" description="Basic and acidic residues" evidence="1">
    <location>
        <begin position="43"/>
        <end position="66"/>
    </location>
</feature>
<name>A0AAN9RDH2_PHACN</name>
<dbReference type="AlphaFoldDB" id="A0AAN9RDH2"/>
<feature type="compositionally biased region" description="Basic and acidic residues" evidence="1">
    <location>
        <begin position="8"/>
        <end position="24"/>
    </location>
</feature>
<accession>A0AAN9RDH2</accession>
<dbReference type="EMBL" id="JAYMYR010000004">
    <property type="protein sequence ID" value="KAK7368481.1"/>
    <property type="molecule type" value="Genomic_DNA"/>
</dbReference>
<keyword evidence="3" id="KW-1185">Reference proteome</keyword>
<gene>
    <name evidence="2" type="ORF">VNO80_10507</name>
</gene>
<evidence type="ECO:0000313" key="3">
    <source>
        <dbReference type="Proteomes" id="UP001374584"/>
    </source>
</evidence>